<dbReference type="Pfam" id="PF13520">
    <property type="entry name" value="AA_permease_2"/>
    <property type="match status" value="1"/>
</dbReference>
<evidence type="ECO:0000256" key="4">
    <source>
        <dbReference type="ARBA" id="ARBA00022989"/>
    </source>
</evidence>
<dbReference type="AlphaFoldDB" id="A0AAD5YLM6"/>
<organism evidence="7 8">
    <name type="scientific">Meripilus lineatus</name>
    <dbReference type="NCBI Taxonomy" id="2056292"/>
    <lineage>
        <taxon>Eukaryota</taxon>
        <taxon>Fungi</taxon>
        <taxon>Dikarya</taxon>
        <taxon>Basidiomycota</taxon>
        <taxon>Agaricomycotina</taxon>
        <taxon>Agaricomycetes</taxon>
        <taxon>Polyporales</taxon>
        <taxon>Meripilaceae</taxon>
        <taxon>Meripilus</taxon>
    </lineage>
</organism>
<dbReference type="EMBL" id="JANAWD010000065">
    <property type="protein sequence ID" value="KAJ3488510.1"/>
    <property type="molecule type" value="Genomic_DNA"/>
</dbReference>
<evidence type="ECO:0000256" key="6">
    <source>
        <dbReference type="SAM" id="Phobius"/>
    </source>
</evidence>
<feature type="transmembrane region" description="Helical" evidence="6">
    <location>
        <begin position="462"/>
        <end position="481"/>
    </location>
</feature>
<keyword evidence="2" id="KW-0813">Transport</keyword>
<reference evidence="7" key="1">
    <citation type="submission" date="2022-07" db="EMBL/GenBank/DDBJ databases">
        <title>Genome Sequence of Physisporinus lineatus.</title>
        <authorList>
            <person name="Buettner E."/>
        </authorList>
    </citation>
    <scope>NUCLEOTIDE SEQUENCE</scope>
    <source>
        <strain evidence="7">VT162</strain>
    </source>
</reference>
<comment type="subcellular location">
    <subcellularLocation>
        <location evidence="1">Membrane</location>
        <topology evidence="1">Multi-pass membrane protein</topology>
    </subcellularLocation>
</comment>
<evidence type="ECO:0000256" key="3">
    <source>
        <dbReference type="ARBA" id="ARBA00022692"/>
    </source>
</evidence>
<comment type="caution">
    <text evidence="7">The sequence shown here is derived from an EMBL/GenBank/DDBJ whole genome shotgun (WGS) entry which is preliminary data.</text>
</comment>
<evidence type="ECO:0000313" key="7">
    <source>
        <dbReference type="EMBL" id="KAJ3488510.1"/>
    </source>
</evidence>
<evidence type="ECO:0008006" key="9">
    <source>
        <dbReference type="Google" id="ProtNLM"/>
    </source>
</evidence>
<feature type="transmembrane region" description="Helical" evidence="6">
    <location>
        <begin position="286"/>
        <end position="308"/>
    </location>
</feature>
<gene>
    <name evidence="7" type="ORF">NLI96_g2798</name>
</gene>
<dbReference type="PANTHER" id="PTHR45649:SF6">
    <property type="entry name" value="GABA-SPECIFIC PERMEASE"/>
    <property type="match status" value="1"/>
</dbReference>
<sequence>MSEKRKSHSDHTVHTVQVSNRSGLAALRQADDDLLANLGYKAEFRREFSLFETIAFAFSIMGIVASVSSTFGFPLVSGGHVGMVFGWLIPCLFVLPIAASMAELTSSMPTSAGLYYFSAKLAPQRYAALASWITGWANVMGQVTLVCSIDFTCAEMITTAISVGSDGAVNLGAAPTFGILLAILFTHGIVCSAATSVLARLNIFYVLVNVGTTVAAIVSLLVCSGQNGTRVSTKDAFTLFENNTGWANNGWAFLLAFTAPMWTLTGYDSAAHISEETAGASRAAPIAILVGVGLTSSLGWLLYISASYATASVSDLLDSPLPLPMGQLFLGVLGKKGMLTIWSFIIVVQYVTGAAQGVDASRVVFAFSRDNALPGSRWWKMMNHRTQTPVNAVCASVIGLYTSYVTPIFLRITSGRSKFIPGPFHLGRWYFITGAIAVAWVTFIVVLLLFPPGSKVTAESMNYAVVIVMAVFIFATVSWVVSARNWFTGPITNIDEFSTPTSTYAGEVKGAN</sequence>
<evidence type="ECO:0000256" key="1">
    <source>
        <dbReference type="ARBA" id="ARBA00004141"/>
    </source>
</evidence>
<protein>
    <recommendedName>
        <fullName evidence="9">Amino acid transporter</fullName>
    </recommendedName>
</protein>
<dbReference type="GO" id="GO:0022857">
    <property type="term" value="F:transmembrane transporter activity"/>
    <property type="evidence" value="ECO:0007669"/>
    <property type="project" value="InterPro"/>
</dbReference>
<accession>A0AAD5YLM6</accession>
<name>A0AAD5YLM6_9APHY</name>
<keyword evidence="8" id="KW-1185">Reference proteome</keyword>
<keyword evidence="4 6" id="KW-1133">Transmembrane helix</keyword>
<proteinExistence type="predicted"/>
<dbReference type="InterPro" id="IPR002293">
    <property type="entry name" value="AA/rel_permease1"/>
</dbReference>
<feature type="transmembrane region" description="Helical" evidence="6">
    <location>
        <begin position="177"/>
        <end position="197"/>
    </location>
</feature>
<evidence type="ECO:0000256" key="5">
    <source>
        <dbReference type="ARBA" id="ARBA00023136"/>
    </source>
</evidence>
<feature type="transmembrane region" description="Helical" evidence="6">
    <location>
        <begin position="429"/>
        <end position="450"/>
    </location>
</feature>
<dbReference type="PANTHER" id="PTHR45649">
    <property type="entry name" value="AMINO-ACID PERMEASE BAT1"/>
    <property type="match status" value="1"/>
</dbReference>
<feature type="transmembrane region" description="Helical" evidence="6">
    <location>
        <begin position="390"/>
        <end position="409"/>
    </location>
</feature>
<keyword evidence="5 6" id="KW-0472">Membrane</keyword>
<dbReference type="Gene3D" id="1.20.1740.10">
    <property type="entry name" value="Amino acid/polyamine transporter I"/>
    <property type="match status" value="1"/>
</dbReference>
<feature type="transmembrane region" description="Helical" evidence="6">
    <location>
        <begin position="203"/>
        <end position="223"/>
    </location>
</feature>
<dbReference type="Proteomes" id="UP001212997">
    <property type="component" value="Unassembled WGS sequence"/>
</dbReference>
<dbReference type="GO" id="GO:0016020">
    <property type="term" value="C:membrane"/>
    <property type="evidence" value="ECO:0007669"/>
    <property type="project" value="UniProtKB-SubCell"/>
</dbReference>
<feature type="transmembrane region" description="Helical" evidence="6">
    <location>
        <begin position="79"/>
        <end position="99"/>
    </location>
</feature>
<feature type="transmembrane region" description="Helical" evidence="6">
    <location>
        <begin position="50"/>
        <end position="73"/>
    </location>
</feature>
<evidence type="ECO:0000256" key="2">
    <source>
        <dbReference type="ARBA" id="ARBA00022448"/>
    </source>
</evidence>
<evidence type="ECO:0000313" key="8">
    <source>
        <dbReference type="Proteomes" id="UP001212997"/>
    </source>
</evidence>
<keyword evidence="3 6" id="KW-0812">Transmembrane</keyword>